<accession>A0A835AGQ3</accession>
<dbReference type="PANTHER" id="PTHR46554:SF10">
    <property type="entry name" value="OS01G0282100 PROTEIN"/>
    <property type="match status" value="1"/>
</dbReference>
<dbReference type="AlphaFoldDB" id="A0A835AGQ3"/>
<gene>
    <name evidence="2" type="ORF">HU200_056857</name>
</gene>
<dbReference type="EMBL" id="JACEFO010002392">
    <property type="protein sequence ID" value="KAF8661897.1"/>
    <property type="molecule type" value="Genomic_DNA"/>
</dbReference>
<sequence length="229" mass="25540">MDTGSGGCGSNSKYDASNTVPSWSNDALVVEALTVTQGPTLETRNPQNLPARERTPSRNTNPPQNNWLLRQQGRQSDLPTRQALLQTNIQKIQGQGPQIPRVPRIRIKMKDSVTGYVPSRLSDRTLEKKPCDENQQGTVTVTRNLPTVSAGELPSDQETRMTTTSQSLTEPKAGIGKRKDQLVDMKLDETKRKLHGAYQEAEKAKKKRAIQVLELRDIPKSKDTSFRTH</sequence>
<evidence type="ECO:0000313" key="2">
    <source>
        <dbReference type="EMBL" id="KAF8661897.1"/>
    </source>
</evidence>
<dbReference type="Proteomes" id="UP000636709">
    <property type="component" value="Unassembled WGS sequence"/>
</dbReference>
<feature type="compositionally biased region" description="Polar residues" evidence="1">
    <location>
        <begin position="57"/>
        <end position="67"/>
    </location>
</feature>
<feature type="compositionally biased region" description="Polar residues" evidence="1">
    <location>
        <begin position="34"/>
        <end position="48"/>
    </location>
</feature>
<dbReference type="OrthoDB" id="693903at2759"/>
<feature type="compositionally biased region" description="Polar residues" evidence="1">
    <location>
        <begin position="10"/>
        <end position="25"/>
    </location>
</feature>
<dbReference type="PANTHER" id="PTHR46554">
    <property type="entry name" value="MEDIATOR OF RNA POLYMERASE II TRANSCRIPTION SUBUNIT 26A-RELATED"/>
    <property type="match status" value="1"/>
</dbReference>
<feature type="region of interest" description="Disordered" evidence="1">
    <location>
        <begin position="1"/>
        <end position="67"/>
    </location>
</feature>
<evidence type="ECO:0000256" key="1">
    <source>
        <dbReference type="SAM" id="MobiDB-lite"/>
    </source>
</evidence>
<keyword evidence="3" id="KW-1185">Reference proteome</keyword>
<proteinExistence type="predicted"/>
<comment type="caution">
    <text evidence="2">The sequence shown here is derived from an EMBL/GenBank/DDBJ whole genome shotgun (WGS) entry which is preliminary data.</text>
</comment>
<organism evidence="2 3">
    <name type="scientific">Digitaria exilis</name>
    <dbReference type="NCBI Taxonomy" id="1010633"/>
    <lineage>
        <taxon>Eukaryota</taxon>
        <taxon>Viridiplantae</taxon>
        <taxon>Streptophyta</taxon>
        <taxon>Embryophyta</taxon>
        <taxon>Tracheophyta</taxon>
        <taxon>Spermatophyta</taxon>
        <taxon>Magnoliopsida</taxon>
        <taxon>Liliopsida</taxon>
        <taxon>Poales</taxon>
        <taxon>Poaceae</taxon>
        <taxon>PACMAD clade</taxon>
        <taxon>Panicoideae</taxon>
        <taxon>Panicodae</taxon>
        <taxon>Paniceae</taxon>
        <taxon>Anthephorinae</taxon>
        <taxon>Digitaria</taxon>
    </lineage>
</organism>
<protein>
    <submittedName>
        <fullName evidence="2">Uncharacterized protein</fullName>
    </submittedName>
</protein>
<name>A0A835AGQ3_9POAL</name>
<reference evidence="2" key="1">
    <citation type="submission" date="2020-07" db="EMBL/GenBank/DDBJ databases">
        <title>Genome sequence and genetic diversity analysis of an under-domesticated orphan crop, white fonio (Digitaria exilis).</title>
        <authorList>
            <person name="Bennetzen J.L."/>
            <person name="Chen S."/>
            <person name="Ma X."/>
            <person name="Wang X."/>
            <person name="Yssel A.E.J."/>
            <person name="Chaluvadi S.R."/>
            <person name="Johnson M."/>
            <person name="Gangashetty P."/>
            <person name="Hamidou F."/>
            <person name="Sanogo M.D."/>
            <person name="Zwaenepoel A."/>
            <person name="Wallace J."/>
            <person name="Van De Peer Y."/>
            <person name="Van Deynze A."/>
        </authorList>
    </citation>
    <scope>NUCLEOTIDE SEQUENCE</scope>
    <source>
        <tissue evidence="2">Leaves</tissue>
    </source>
</reference>
<evidence type="ECO:0000313" key="3">
    <source>
        <dbReference type="Proteomes" id="UP000636709"/>
    </source>
</evidence>